<keyword evidence="5" id="KW-0548">Nucleotidyltransferase</keyword>
<evidence type="ECO:0000256" key="1">
    <source>
        <dbReference type="ARBA" id="ARBA00001107"/>
    </source>
</evidence>
<proteinExistence type="predicted"/>
<reference evidence="10" key="1">
    <citation type="journal article" date="2014" name="Front. Microbiol.">
        <title>High frequency of phylogenetically diverse reductive dehalogenase-homologous genes in deep subseafloor sedimentary metagenomes.</title>
        <authorList>
            <person name="Kawai M."/>
            <person name="Futagami T."/>
            <person name="Toyoda A."/>
            <person name="Takaki Y."/>
            <person name="Nishi S."/>
            <person name="Hori S."/>
            <person name="Arai W."/>
            <person name="Tsubouchi T."/>
            <person name="Morono Y."/>
            <person name="Uchiyama I."/>
            <person name="Ito T."/>
            <person name="Fujiyama A."/>
            <person name="Inagaki F."/>
            <person name="Takami H."/>
        </authorList>
    </citation>
    <scope>NUCLEOTIDE SEQUENCE</scope>
    <source>
        <strain evidence="10">Expedition CK06-06</strain>
    </source>
</reference>
<dbReference type="InterPro" id="IPR019779">
    <property type="entry name" value="GalP_UDPtransf1_His-AS"/>
</dbReference>
<organism evidence="10">
    <name type="scientific">marine sediment metagenome</name>
    <dbReference type="NCBI Taxonomy" id="412755"/>
    <lineage>
        <taxon>unclassified sequences</taxon>
        <taxon>metagenomes</taxon>
        <taxon>ecological metagenomes</taxon>
    </lineage>
</organism>
<dbReference type="InterPro" id="IPR001937">
    <property type="entry name" value="GalP_UDPtransf1"/>
</dbReference>
<name>X1TY64_9ZZZZ</name>
<dbReference type="PANTHER" id="PTHR11943">
    <property type="entry name" value="GALACTOSE-1-PHOSPHATE URIDYLYLTRANSFERASE"/>
    <property type="match status" value="1"/>
</dbReference>
<dbReference type="NCBIfam" id="TIGR00209">
    <property type="entry name" value="galT_1"/>
    <property type="match status" value="1"/>
</dbReference>
<feature type="non-terminal residue" evidence="10">
    <location>
        <position position="239"/>
    </location>
</feature>
<gene>
    <name evidence="10" type="ORF">S12H4_50974</name>
</gene>
<dbReference type="AlphaFoldDB" id="X1TY64"/>
<evidence type="ECO:0000259" key="9">
    <source>
        <dbReference type="Pfam" id="PF01087"/>
    </source>
</evidence>
<dbReference type="GO" id="GO:0008108">
    <property type="term" value="F:UDP-glucose:hexose-1-phosphate uridylyltransferase activity"/>
    <property type="evidence" value="ECO:0007669"/>
    <property type="project" value="UniProtKB-EC"/>
</dbReference>
<sequence>MLELRWNPILNQWTIIATHRQNRTYKPPKDYCPLCPAKKGGLPTEVPAEDYDIVVFENKFPSLQKKTPETIGSDSKFFKHGKAQGICEVVLFTSDHNGVMSEKPLNRYIKLVKVWRDRYRELGAKDYIDYVFIFENKGEEVGVTLHHPHGQIYAYPFIPPIIERELDSSKEYLEKEGKCLFCKNLEEEKKDGRRIIISNDSFTALVPFSASYTYEVHIYANKHLPSFNDFSEKEEIDLA</sequence>
<evidence type="ECO:0000256" key="4">
    <source>
        <dbReference type="ARBA" id="ARBA00022679"/>
    </source>
</evidence>
<dbReference type="PROSITE" id="PS00117">
    <property type="entry name" value="GAL_P_UDP_TRANSF_I"/>
    <property type="match status" value="1"/>
</dbReference>
<dbReference type="SUPFAM" id="SSF54197">
    <property type="entry name" value="HIT-like"/>
    <property type="match status" value="2"/>
</dbReference>
<evidence type="ECO:0000256" key="5">
    <source>
        <dbReference type="ARBA" id="ARBA00022695"/>
    </source>
</evidence>
<evidence type="ECO:0000313" key="10">
    <source>
        <dbReference type="EMBL" id="GAJ10283.1"/>
    </source>
</evidence>
<dbReference type="Gene3D" id="3.30.428.10">
    <property type="entry name" value="HIT-like"/>
    <property type="match status" value="2"/>
</dbReference>
<dbReference type="EC" id="2.7.7.12" evidence="3"/>
<comment type="catalytic activity">
    <reaction evidence="1">
        <text>alpha-D-galactose 1-phosphate + UDP-alpha-D-glucose = alpha-D-glucose 1-phosphate + UDP-alpha-D-galactose</text>
        <dbReference type="Rhea" id="RHEA:13989"/>
        <dbReference type="ChEBI" id="CHEBI:58336"/>
        <dbReference type="ChEBI" id="CHEBI:58601"/>
        <dbReference type="ChEBI" id="CHEBI:58885"/>
        <dbReference type="ChEBI" id="CHEBI:66914"/>
        <dbReference type="EC" id="2.7.7.12"/>
    </reaction>
</comment>
<comment type="caution">
    <text evidence="10">The sequence shown here is derived from an EMBL/GenBank/DDBJ whole genome shotgun (WGS) entry which is preliminary data.</text>
</comment>
<dbReference type="GO" id="GO:0033499">
    <property type="term" value="P:galactose catabolic process via UDP-galactose, Leloir pathway"/>
    <property type="evidence" value="ECO:0007669"/>
    <property type="project" value="TreeGrafter"/>
</dbReference>
<dbReference type="Pfam" id="PF01087">
    <property type="entry name" value="GalP_UDP_transf"/>
    <property type="match status" value="1"/>
</dbReference>
<dbReference type="EMBL" id="BARW01032167">
    <property type="protein sequence ID" value="GAJ10283.1"/>
    <property type="molecule type" value="Genomic_DNA"/>
</dbReference>
<dbReference type="InterPro" id="IPR036265">
    <property type="entry name" value="HIT-like_sf"/>
</dbReference>
<dbReference type="GO" id="GO:0005737">
    <property type="term" value="C:cytoplasm"/>
    <property type="evidence" value="ECO:0007669"/>
    <property type="project" value="TreeGrafter"/>
</dbReference>
<dbReference type="PANTHER" id="PTHR11943:SF1">
    <property type="entry name" value="GALACTOSE-1-PHOSPHATE URIDYLYLTRANSFERASE"/>
    <property type="match status" value="1"/>
</dbReference>
<keyword evidence="4" id="KW-0808">Transferase</keyword>
<dbReference type="InterPro" id="IPR005849">
    <property type="entry name" value="GalP_Utransf_N"/>
</dbReference>
<keyword evidence="6" id="KW-0299">Galactose metabolism</keyword>
<evidence type="ECO:0000256" key="2">
    <source>
        <dbReference type="ARBA" id="ARBA00004947"/>
    </source>
</evidence>
<evidence type="ECO:0000256" key="6">
    <source>
        <dbReference type="ARBA" id="ARBA00023144"/>
    </source>
</evidence>
<accession>X1TY64</accession>
<comment type="pathway">
    <text evidence="2">Carbohydrate metabolism; galactose metabolism.</text>
</comment>
<dbReference type="GO" id="GO:0008270">
    <property type="term" value="F:zinc ion binding"/>
    <property type="evidence" value="ECO:0007669"/>
    <property type="project" value="InterPro"/>
</dbReference>
<evidence type="ECO:0000256" key="8">
    <source>
        <dbReference type="ARBA" id="ARBA00030549"/>
    </source>
</evidence>
<protein>
    <recommendedName>
        <fullName evidence="8">UDP-glucose--hexose-1-phosphate uridylyltransferase</fullName>
        <ecNumber evidence="3">2.7.7.12</ecNumber>
    </recommendedName>
    <alternativeName>
        <fullName evidence="8">UDP-glucose--hexose-1-phosphate uridylyltransferase</fullName>
    </alternativeName>
</protein>
<evidence type="ECO:0000256" key="7">
    <source>
        <dbReference type="ARBA" id="ARBA00023277"/>
    </source>
</evidence>
<feature type="domain" description="Galactose-1-phosphate uridyl transferase N-terminal" evidence="9">
    <location>
        <begin position="4"/>
        <end position="159"/>
    </location>
</feature>
<evidence type="ECO:0000256" key="3">
    <source>
        <dbReference type="ARBA" id="ARBA00012384"/>
    </source>
</evidence>
<keyword evidence="7" id="KW-0119">Carbohydrate metabolism</keyword>